<evidence type="ECO:0000256" key="4">
    <source>
        <dbReference type="ARBA" id="ARBA00022989"/>
    </source>
</evidence>
<feature type="transmembrane region" description="Helical" evidence="6">
    <location>
        <begin position="80"/>
        <end position="98"/>
    </location>
</feature>
<dbReference type="Pfam" id="PF00209">
    <property type="entry name" value="SNF"/>
    <property type="match status" value="1"/>
</dbReference>
<dbReference type="PANTHER" id="PTHR11616:SF249">
    <property type="entry name" value="SOLUTE CARRIER FAMILY 6 MEMBER 22, TANDEM DUPLICATE 2 ISOFORM X2-RELATED"/>
    <property type="match status" value="1"/>
</dbReference>
<evidence type="ECO:0000313" key="7">
    <source>
        <dbReference type="EMBL" id="MEQ2196230.1"/>
    </source>
</evidence>
<proteinExistence type="predicted"/>
<name>A0ABV0QK89_9TELE</name>
<protein>
    <submittedName>
        <fullName evidence="7">Uncharacterized protein</fullName>
    </submittedName>
</protein>
<dbReference type="PROSITE" id="PS50267">
    <property type="entry name" value="NA_NEUROTRAN_SYMP_3"/>
    <property type="match status" value="1"/>
</dbReference>
<dbReference type="EMBL" id="JAHRIN010015700">
    <property type="protein sequence ID" value="MEQ2196230.1"/>
    <property type="molecule type" value="Genomic_DNA"/>
</dbReference>
<comment type="subcellular location">
    <subcellularLocation>
        <location evidence="1">Membrane</location>
        <topology evidence="1">Multi-pass membrane protein</topology>
    </subcellularLocation>
</comment>
<evidence type="ECO:0000256" key="3">
    <source>
        <dbReference type="ARBA" id="ARBA00022692"/>
    </source>
</evidence>
<dbReference type="InterPro" id="IPR037272">
    <property type="entry name" value="SNS_sf"/>
</dbReference>
<dbReference type="Proteomes" id="UP001434883">
    <property type="component" value="Unassembled WGS sequence"/>
</dbReference>
<gene>
    <name evidence="7" type="ORF">XENOCAPTIV_027695</name>
</gene>
<accession>A0ABV0QK89</accession>
<dbReference type="PANTHER" id="PTHR11616">
    <property type="entry name" value="SODIUM/CHLORIDE DEPENDENT TRANSPORTER"/>
    <property type="match status" value="1"/>
</dbReference>
<evidence type="ECO:0000313" key="8">
    <source>
        <dbReference type="Proteomes" id="UP001434883"/>
    </source>
</evidence>
<keyword evidence="5 6" id="KW-0472">Membrane</keyword>
<evidence type="ECO:0000256" key="1">
    <source>
        <dbReference type="ARBA" id="ARBA00004141"/>
    </source>
</evidence>
<keyword evidence="4 6" id="KW-1133">Transmembrane helix</keyword>
<comment type="caution">
    <text evidence="7">The sequence shown here is derived from an EMBL/GenBank/DDBJ whole genome shotgun (WGS) entry which is preliminary data.</text>
</comment>
<evidence type="ECO:0000256" key="6">
    <source>
        <dbReference type="SAM" id="Phobius"/>
    </source>
</evidence>
<reference evidence="7 8" key="1">
    <citation type="submission" date="2021-06" db="EMBL/GenBank/DDBJ databases">
        <authorList>
            <person name="Palmer J.M."/>
        </authorList>
    </citation>
    <scope>NUCLEOTIDE SEQUENCE [LARGE SCALE GENOMIC DNA]</scope>
    <source>
        <strain evidence="7 8">XC_2019</strain>
        <tissue evidence="7">Muscle</tissue>
    </source>
</reference>
<organism evidence="7 8">
    <name type="scientific">Xenoophorus captivus</name>
    <dbReference type="NCBI Taxonomy" id="1517983"/>
    <lineage>
        <taxon>Eukaryota</taxon>
        <taxon>Metazoa</taxon>
        <taxon>Chordata</taxon>
        <taxon>Craniata</taxon>
        <taxon>Vertebrata</taxon>
        <taxon>Euteleostomi</taxon>
        <taxon>Actinopterygii</taxon>
        <taxon>Neopterygii</taxon>
        <taxon>Teleostei</taxon>
        <taxon>Neoteleostei</taxon>
        <taxon>Acanthomorphata</taxon>
        <taxon>Ovalentaria</taxon>
        <taxon>Atherinomorphae</taxon>
        <taxon>Cyprinodontiformes</taxon>
        <taxon>Goodeidae</taxon>
        <taxon>Xenoophorus</taxon>
    </lineage>
</organism>
<dbReference type="InterPro" id="IPR000175">
    <property type="entry name" value="Na/ntran_symport"/>
</dbReference>
<sequence length="116" mass="13145">MAKEQNVEISMVAESGPGLAFIAYPRALALMPLPQLWAICFFVMIIFLGLDSEFVYQESLVTTISDMYPSFFQRTSRRRLLLLTICAGCFLVGLVMVTEVSDLINRAFIYSMNRCK</sequence>
<keyword evidence="8" id="KW-1185">Reference proteome</keyword>
<evidence type="ECO:0000256" key="2">
    <source>
        <dbReference type="ARBA" id="ARBA00022448"/>
    </source>
</evidence>
<keyword evidence="2" id="KW-0813">Transport</keyword>
<evidence type="ECO:0000256" key="5">
    <source>
        <dbReference type="ARBA" id="ARBA00023136"/>
    </source>
</evidence>
<dbReference type="SUPFAM" id="SSF161070">
    <property type="entry name" value="SNF-like"/>
    <property type="match status" value="1"/>
</dbReference>
<keyword evidence="3 6" id="KW-0812">Transmembrane</keyword>
<feature type="transmembrane region" description="Helical" evidence="6">
    <location>
        <begin position="27"/>
        <end position="50"/>
    </location>
</feature>